<feature type="binding site" evidence="2">
    <location>
        <begin position="7"/>
        <end position="20"/>
    </location>
    <ligand>
        <name>ATP</name>
        <dbReference type="ChEBI" id="CHEBI:30616"/>
    </ligand>
</feature>
<dbReference type="GO" id="GO:0005737">
    <property type="term" value="C:cytoplasm"/>
    <property type="evidence" value="ECO:0007669"/>
    <property type="project" value="UniProtKB-SubCell"/>
</dbReference>
<dbReference type="Pfam" id="PF05636">
    <property type="entry name" value="HIGH_NTase1"/>
    <property type="match status" value="1"/>
</dbReference>
<feature type="binding site" evidence="2">
    <location>
        <position position="185"/>
    </location>
    <ligand>
        <name>ATP</name>
        <dbReference type="ChEBI" id="CHEBI:30616"/>
    </ligand>
</feature>
<comment type="subcellular location">
    <subcellularLocation>
        <location evidence="2">Cytoplasm</location>
    </subcellularLocation>
</comment>
<comment type="catalytic activity">
    <reaction evidence="2">
        <text>cytidine(34) in elongator tRNA(Met) + acetate + ATP = N(4)-acetylcytidine(34) in elongator tRNA(Met) + AMP + diphosphate</text>
        <dbReference type="Rhea" id="RHEA:58144"/>
        <dbReference type="Rhea" id="RHEA-COMP:10693"/>
        <dbReference type="Rhea" id="RHEA-COMP:10694"/>
        <dbReference type="ChEBI" id="CHEBI:30089"/>
        <dbReference type="ChEBI" id="CHEBI:30616"/>
        <dbReference type="ChEBI" id="CHEBI:33019"/>
        <dbReference type="ChEBI" id="CHEBI:74900"/>
        <dbReference type="ChEBI" id="CHEBI:82748"/>
        <dbReference type="ChEBI" id="CHEBI:456215"/>
    </reaction>
</comment>
<keyword evidence="2" id="KW-0963">Cytoplasm</keyword>
<proteinExistence type="inferred from homology"/>
<dbReference type="GO" id="GO:0005524">
    <property type="term" value="F:ATP binding"/>
    <property type="evidence" value="ECO:0007669"/>
    <property type="project" value="UniProtKB-KW"/>
</dbReference>
<dbReference type="PANTHER" id="PTHR37825:SF1">
    <property type="entry name" value="TRNA(MET) CYTIDINE ACETATE LIGASE"/>
    <property type="match status" value="1"/>
</dbReference>
<evidence type="ECO:0000313" key="3">
    <source>
        <dbReference type="EMBL" id="HIS76271.1"/>
    </source>
</evidence>
<keyword evidence="2" id="KW-0820">tRNA-binding</keyword>
<comment type="similarity">
    <text evidence="2">Belongs to the TmcAL family.</text>
</comment>
<dbReference type="HAMAP" id="MF_01539">
    <property type="entry name" value="TmcAL"/>
    <property type="match status" value="1"/>
</dbReference>
<dbReference type="Gene3D" id="3.40.50.620">
    <property type="entry name" value="HUPs"/>
    <property type="match status" value="1"/>
</dbReference>
<accession>A0A9D1FM01</accession>
<organism evidence="3 4">
    <name type="scientific">Candidatus Merdivicinus excrementipullorum</name>
    <dbReference type="NCBI Taxonomy" id="2840867"/>
    <lineage>
        <taxon>Bacteria</taxon>
        <taxon>Bacillati</taxon>
        <taxon>Bacillota</taxon>
        <taxon>Clostridia</taxon>
        <taxon>Eubacteriales</taxon>
        <taxon>Oscillospiraceae</taxon>
        <taxon>Oscillospiraceae incertae sedis</taxon>
        <taxon>Candidatus Merdivicinus</taxon>
    </lineage>
</organism>
<dbReference type="GO" id="GO:0016879">
    <property type="term" value="F:ligase activity, forming carbon-nitrogen bonds"/>
    <property type="evidence" value="ECO:0007669"/>
    <property type="project" value="UniProtKB-UniRule"/>
</dbReference>
<gene>
    <name evidence="2" type="primary">tmcAL</name>
    <name evidence="3" type="ORF">IAB51_05595</name>
</gene>
<evidence type="ECO:0000256" key="1">
    <source>
        <dbReference type="ARBA" id="ARBA00022694"/>
    </source>
</evidence>
<feature type="binding site" evidence="2">
    <location>
        <position position="160"/>
    </location>
    <ligand>
        <name>ATP</name>
        <dbReference type="ChEBI" id="CHEBI:30616"/>
    </ligand>
</feature>
<dbReference type="EC" id="6.3.4.-" evidence="2"/>
<feature type="binding site" evidence="2">
    <location>
        <position position="101"/>
    </location>
    <ligand>
        <name>ATP</name>
        <dbReference type="ChEBI" id="CHEBI:30616"/>
    </ligand>
</feature>
<dbReference type="SUPFAM" id="SSF52374">
    <property type="entry name" value="Nucleotidylyl transferase"/>
    <property type="match status" value="1"/>
</dbReference>
<comment type="caution">
    <text evidence="2">Lacks conserved residue(s) required for the propagation of feature annotation.</text>
</comment>
<dbReference type="GO" id="GO:0006400">
    <property type="term" value="P:tRNA modification"/>
    <property type="evidence" value="ECO:0007669"/>
    <property type="project" value="UniProtKB-UniRule"/>
</dbReference>
<sequence>MNFAAIIAEYNPFHNGHAYLVEQLRAAGATHIAAVMSGHMVQRADVASFSKWTRAAAAVSCGVDLVIELPVLYACAPAERFAFGAAATLNGLGIPGMLGFGSECGDLKALEGCAEALGDVDGSPELAAYLDRGFAFPSARARAIADRSGEEAARILKEPNNILGVEYLKALKKTGSALTPFTVAREGAGHDSREVSGNFASASRLREFFQAGALRETAPYLPEKAYRLFRRDYALGLAGASFYNLTPAVLYRLQAMEPAEMENLPDMGEGLHNRLQKAAKQASTLDELLAKAKSKRYPMSRVKRAVAYAMLGITREDAALPPAYLRVLAFNERGQEILRKAKRTASLPVYHSFARLERDFPVYARKEALATELFRLGLPKIQPVFSEYRDQRPGFVPLDGSPE</sequence>
<keyword evidence="2" id="KW-0436">Ligase</keyword>
<keyword evidence="2" id="KW-0547">Nucleotide-binding</keyword>
<dbReference type="InterPro" id="IPR008513">
    <property type="entry name" value="tRNA(Met)_cyd_acetate_ligase"/>
</dbReference>
<dbReference type="Proteomes" id="UP000824002">
    <property type="component" value="Unassembled WGS sequence"/>
</dbReference>
<dbReference type="InterPro" id="IPR014729">
    <property type="entry name" value="Rossmann-like_a/b/a_fold"/>
</dbReference>
<name>A0A9D1FM01_9FIRM</name>
<keyword evidence="2" id="KW-0694">RNA-binding</keyword>
<dbReference type="PANTHER" id="PTHR37825">
    <property type="entry name" value="TRNA(MET) CYTIDINE ACETATE LIGASE"/>
    <property type="match status" value="1"/>
</dbReference>
<dbReference type="AlphaFoldDB" id="A0A9D1FM01"/>
<comment type="function">
    <text evidence="2">Catalyzes the formation of N(4)-acetylcytidine (ac(4)C) at the wobble position of elongator tRNA(Met), using acetate and ATP as substrates. First activates an acetate ion to form acetyladenylate (Ac-AMP) and then transfers the acetyl group to tRNA to form ac(4)C34.</text>
</comment>
<dbReference type="EMBL" id="DVJP01000039">
    <property type="protein sequence ID" value="HIS76271.1"/>
    <property type="molecule type" value="Genomic_DNA"/>
</dbReference>
<keyword evidence="1 2" id="KW-0819">tRNA processing</keyword>
<keyword evidence="2" id="KW-0067">ATP-binding</keyword>
<reference evidence="3" key="1">
    <citation type="submission" date="2020-10" db="EMBL/GenBank/DDBJ databases">
        <authorList>
            <person name="Gilroy R."/>
        </authorList>
    </citation>
    <scope>NUCLEOTIDE SEQUENCE</scope>
    <source>
        <strain evidence="3">CHK199-13235</strain>
    </source>
</reference>
<evidence type="ECO:0000313" key="4">
    <source>
        <dbReference type="Proteomes" id="UP000824002"/>
    </source>
</evidence>
<comment type="caution">
    <text evidence="3">The sequence shown here is derived from an EMBL/GenBank/DDBJ whole genome shotgun (WGS) entry which is preliminary data.</text>
</comment>
<reference evidence="3" key="2">
    <citation type="journal article" date="2021" name="PeerJ">
        <title>Extensive microbial diversity within the chicken gut microbiome revealed by metagenomics and culture.</title>
        <authorList>
            <person name="Gilroy R."/>
            <person name="Ravi A."/>
            <person name="Getino M."/>
            <person name="Pursley I."/>
            <person name="Horton D.L."/>
            <person name="Alikhan N.F."/>
            <person name="Baker D."/>
            <person name="Gharbi K."/>
            <person name="Hall N."/>
            <person name="Watson M."/>
            <person name="Adriaenssens E.M."/>
            <person name="Foster-Nyarko E."/>
            <person name="Jarju S."/>
            <person name="Secka A."/>
            <person name="Antonio M."/>
            <person name="Oren A."/>
            <person name="Chaudhuri R.R."/>
            <person name="La Ragione R."/>
            <person name="Hildebrand F."/>
            <person name="Pallen M.J."/>
        </authorList>
    </citation>
    <scope>NUCLEOTIDE SEQUENCE</scope>
    <source>
        <strain evidence="3">CHK199-13235</strain>
    </source>
</reference>
<protein>
    <recommendedName>
        <fullName evidence="2">tRNA(Met) cytidine acetate ligase</fullName>
        <ecNumber evidence="2">6.3.4.-</ecNumber>
    </recommendedName>
</protein>
<dbReference type="GO" id="GO:0000049">
    <property type="term" value="F:tRNA binding"/>
    <property type="evidence" value="ECO:0007669"/>
    <property type="project" value="UniProtKB-KW"/>
</dbReference>
<evidence type="ECO:0000256" key="2">
    <source>
        <dbReference type="HAMAP-Rule" id="MF_01539"/>
    </source>
</evidence>